<gene>
    <name evidence="2" type="ORF">llap_2572</name>
</gene>
<dbReference type="AlphaFoldDB" id="A0A2I0UM61"/>
<reference evidence="3" key="2">
    <citation type="submission" date="2017-12" db="EMBL/GenBank/DDBJ databases">
        <title>Genome sequence of the Bar-tailed Godwit (Limosa lapponica baueri).</title>
        <authorList>
            <person name="Lima N.C.B."/>
            <person name="Parody-Merino A.M."/>
            <person name="Battley P.F."/>
            <person name="Fidler A.E."/>
            <person name="Prosdocimi F."/>
        </authorList>
    </citation>
    <scope>NUCLEOTIDE SEQUENCE [LARGE SCALE GENOMIC DNA]</scope>
</reference>
<dbReference type="EMBL" id="KZ505687">
    <property type="protein sequence ID" value="PKU47132.1"/>
    <property type="molecule type" value="Genomic_DNA"/>
</dbReference>
<proteinExistence type="predicted"/>
<name>A0A2I0UM61_LIMLA</name>
<sequence length="143" mass="14794">MPAASPCLIEPRPAGSKTDLPLAKAEPFSNTGSTSVITFNKGKNCCTTAARRGVRICERNNSADTEVGEEGGGGGPPGIGAEISLQPVVKTMVRQAVPLQPMEVNSGSDIYPAAHGRPHARAGGCVLKEAMTLWRAHTGAGSW</sequence>
<protein>
    <submittedName>
        <fullName evidence="2">Protein pxr1-like</fullName>
    </submittedName>
</protein>
<dbReference type="Proteomes" id="UP000233556">
    <property type="component" value="Unassembled WGS sequence"/>
</dbReference>
<feature type="region of interest" description="Disordered" evidence="1">
    <location>
        <begin position="1"/>
        <end position="23"/>
    </location>
</feature>
<evidence type="ECO:0000313" key="2">
    <source>
        <dbReference type="EMBL" id="PKU47132.1"/>
    </source>
</evidence>
<reference evidence="3" key="1">
    <citation type="submission" date="2017-11" db="EMBL/GenBank/DDBJ databases">
        <authorList>
            <person name="Lima N.C."/>
            <person name="Parody-Merino A.M."/>
            <person name="Battley P.F."/>
            <person name="Fidler A.E."/>
            <person name="Prosdocimi F."/>
        </authorList>
    </citation>
    <scope>NUCLEOTIDE SEQUENCE [LARGE SCALE GENOMIC DNA]</scope>
</reference>
<accession>A0A2I0UM61</accession>
<organism evidence="2 3">
    <name type="scientific">Limosa lapponica baueri</name>
    <dbReference type="NCBI Taxonomy" id="1758121"/>
    <lineage>
        <taxon>Eukaryota</taxon>
        <taxon>Metazoa</taxon>
        <taxon>Chordata</taxon>
        <taxon>Craniata</taxon>
        <taxon>Vertebrata</taxon>
        <taxon>Euteleostomi</taxon>
        <taxon>Archelosauria</taxon>
        <taxon>Archosauria</taxon>
        <taxon>Dinosauria</taxon>
        <taxon>Saurischia</taxon>
        <taxon>Theropoda</taxon>
        <taxon>Coelurosauria</taxon>
        <taxon>Aves</taxon>
        <taxon>Neognathae</taxon>
        <taxon>Neoaves</taxon>
        <taxon>Charadriiformes</taxon>
        <taxon>Scolopacidae</taxon>
        <taxon>Limosa</taxon>
    </lineage>
</organism>
<keyword evidence="3" id="KW-1185">Reference proteome</keyword>
<evidence type="ECO:0000256" key="1">
    <source>
        <dbReference type="SAM" id="MobiDB-lite"/>
    </source>
</evidence>
<evidence type="ECO:0000313" key="3">
    <source>
        <dbReference type="Proteomes" id="UP000233556"/>
    </source>
</evidence>
<feature type="region of interest" description="Disordered" evidence="1">
    <location>
        <begin position="60"/>
        <end position="81"/>
    </location>
</feature>